<dbReference type="EnsemblMetazoa" id="GPAI033388-RA">
    <property type="protein sequence ID" value="GPAI033388-PA"/>
    <property type="gene ID" value="GPAI033388"/>
</dbReference>
<dbReference type="VEuPathDB" id="VectorBase:GPAI033388"/>
<reference evidence="2" key="1">
    <citation type="submission" date="2014-03" db="EMBL/GenBank/DDBJ databases">
        <authorList>
            <person name="Aksoy S."/>
            <person name="Warren W."/>
            <person name="Wilson R.K."/>
        </authorList>
    </citation>
    <scope>NUCLEOTIDE SEQUENCE [LARGE SCALE GENOMIC DNA]</scope>
    <source>
        <strain evidence="2">IAEA</strain>
    </source>
</reference>
<reference evidence="1" key="2">
    <citation type="submission" date="2020-05" db="UniProtKB">
        <authorList>
            <consortium name="EnsemblMetazoa"/>
        </authorList>
    </citation>
    <scope>IDENTIFICATION</scope>
    <source>
        <strain evidence="1">IAEA</strain>
    </source>
</reference>
<evidence type="ECO:0000313" key="2">
    <source>
        <dbReference type="Proteomes" id="UP000092445"/>
    </source>
</evidence>
<sequence length="475" mass="54297">MSRLVAIELCGFDDDHDRESLLSEKNNGKEEDSGEVGDINNDDFKENRIQKANLVNNFLYFPKLQNYMHKREEDKKDEEENAFGAHETKAECCLDGFVTNYNLQIKDKSVRQQKVVSFRPETIDDSQKEMKKKKPNMDTFINLKDKNVTKRPKRSLNEIINRIPKLTTTGNQGGGYSKNLVLREANVALGLQKASGERTELGEGKNAVGMNEWEEVKNKMHQGEVDKVNNPAVRLFLQVFKQRMETDYEPELKDIKARMSIKSMESKFRKTANSSAQIANKTGFQAAARKREFQGCLQEKDYKTGLNDIKNRMEFKFRKTAKSSAQTDKSTAFQTANDKNVLISEKGKKLLEGLLNEFHQSENNGDIENNLLCIQNKIISKKQIMLPEKKTFNTSLTSRKEEEYYPKCSGKLSTDEKKSNIKVEDDEECGEIGNNYANIILSEWVLTQDNSKQFACLQTDDTPLLAVDDESKQAI</sequence>
<evidence type="ECO:0000313" key="1">
    <source>
        <dbReference type="EnsemblMetazoa" id="GPAI033388-PA"/>
    </source>
</evidence>
<accession>A0A1B0A3K5</accession>
<organism evidence="1 2">
    <name type="scientific">Glossina pallidipes</name>
    <name type="common">Tsetse fly</name>
    <dbReference type="NCBI Taxonomy" id="7398"/>
    <lineage>
        <taxon>Eukaryota</taxon>
        <taxon>Metazoa</taxon>
        <taxon>Ecdysozoa</taxon>
        <taxon>Arthropoda</taxon>
        <taxon>Hexapoda</taxon>
        <taxon>Insecta</taxon>
        <taxon>Pterygota</taxon>
        <taxon>Neoptera</taxon>
        <taxon>Endopterygota</taxon>
        <taxon>Diptera</taxon>
        <taxon>Brachycera</taxon>
        <taxon>Muscomorpha</taxon>
        <taxon>Hippoboscoidea</taxon>
        <taxon>Glossinidae</taxon>
        <taxon>Glossina</taxon>
    </lineage>
</organism>
<keyword evidence="2" id="KW-1185">Reference proteome</keyword>
<dbReference type="Proteomes" id="UP000092445">
    <property type="component" value="Unassembled WGS sequence"/>
</dbReference>
<proteinExistence type="predicted"/>
<protein>
    <submittedName>
        <fullName evidence="1">Uncharacterized protein</fullName>
    </submittedName>
</protein>
<dbReference type="AlphaFoldDB" id="A0A1B0A3K5"/>
<name>A0A1B0A3K5_GLOPL</name>